<organism evidence="1">
    <name type="scientific">Populus alba</name>
    <name type="common">White poplar</name>
    <dbReference type="NCBI Taxonomy" id="43335"/>
    <lineage>
        <taxon>Eukaryota</taxon>
        <taxon>Viridiplantae</taxon>
        <taxon>Streptophyta</taxon>
        <taxon>Embryophyta</taxon>
        <taxon>Tracheophyta</taxon>
        <taxon>Spermatophyta</taxon>
        <taxon>Magnoliopsida</taxon>
        <taxon>eudicotyledons</taxon>
        <taxon>Gunneridae</taxon>
        <taxon>Pentapetalae</taxon>
        <taxon>rosids</taxon>
        <taxon>fabids</taxon>
        <taxon>Malpighiales</taxon>
        <taxon>Salicaceae</taxon>
        <taxon>Saliceae</taxon>
        <taxon>Populus</taxon>
    </lineage>
</organism>
<accession>A0A4U5N9H7</accession>
<gene>
    <name evidence="1" type="ORF">D5086_0000270270</name>
</gene>
<dbReference type="EMBL" id="RCHU01001036">
    <property type="protein sequence ID" value="TKR79659.1"/>
    <property type="molecule type" value="Genomic_DNA"/>
</dbReference>
<sequence>MATDKTRPNIIETASIGAKETHGSAVVAAPSDALSRTKISVVLKQSSTRSCDINGLCFSFRAPEDFVLDGSVRLQIALKTDKSRLEDTATNEQRMVIRIQSFLEHRKHQPKFSIPWET</sequence>
<proteinExistence type="predicted"/>
<evidence type="ECO:0000313" key="1">
    <source>
        <dbReference type="EMBL" id="TKR79659.1"/>
    </source>
</evidence>
<comment type="caution">
    <text evidence="1">The sequence shown here is derived from an EMBL/GenBank/DDBJ whole genome shotgun (WGS) entry which is preliminary data.</text>
</comment>
<dbReference type="AlphaFoldDB" id="A0A4U5N9H7"/>
<reference evidence="1" key="1">
    <citation type="submission" date="2018-10" db="EMBL/GenBank/DDBJ databases">
        <title>Population genomic analysis revealed the cold adaptation of white poplar.</title>
        <authorList>
            <person name="Liu Y.-J."/>
        </authorList>
    </citation>
    <scope>NUCLEOTIDE SEQUENCE [LARGE SCALE GENOMIC DNA]</scope>
    <source>
        <strain evidence="1">PAL-ZL1</strain>
    </source>
</reference>
<name>A0A4U5N9H7_POPAL</name>
<protein>
    <submittedName>
        <fullName evidence="1">Uncharacterized protein</fullName>
    </submittedName>
</protein>